<dbReference type="InterPro" id="IPR003386">
    <property type="entry name" value="LACT/PDAT_acylTrfase"/>
</dbReference>
<keyword evidence="3" id="KW-1185">Reference proteome</keyword>
<evidence type="ECO:0000256" key="1">
    <source>
        <dbReference type="SAM" id="SignalP"/>
    </source>
</evidence>
<gene>
    <name evidence="2" type="ORF">OS242_07175</name>
</gene>
<feature type="chain" id="PRO_5047057381" evidence="1">
    <location>
        <begin position="25"/>
        <end position="920"/>
    </location>
</feature>
<comment type="caution">
    <text evidence="2">The sequence shown here is derived from an EMBL/GenBank/DDBJ whole genome shotgun (WGS) entry which is preliminary data.</text>
</comment>
<protein>
    <submittedName>
        <fullName evidence="2">Uncharacterized protein</fullName>
    </submittedName>
</protein>
<dbReference type="Gene3D" id="3.40.50.1820">
    <property type="entry name" value="alpha/beta hydrolase"/>
    <property type="match status" value="1"/>
</dbReference>
<accession>A0ABT3X195</accession>
<organism evidence="2 3">
    <name type="scientific">Tumebacillus lacus</name>
    <dbReference type="NCBI Taxonomy" id="2995335"/>
    <lineage>
        <taxon>Bacteria</taxon>
        <taxon>Bacillati</taxon>
        <taxon>Bacillota</taxon>
        <taxon>Bacilli</taxon>
        <taxon>Bacillales</taxon>
        <taxon>Alicyclobacillaceae</taxon>
        <taxon>Tumebacillus</taxon>
    </lineage>
</organism>
<dbReference type="InterPro" id="IPR029058">
    <property type="entry name" value="AB_hydrolase_fold"/>
</dbReference>
<proteinExistence type="predicted"/>
<dbReference type="SUPFAM" id="SSF53474">
    <property type="entry name" value="alpha/beta-Hydrolases"/>
    <property type="match status" value="1"/>
</dbReference>
<evidence type="ECO:0000313" key="2">
    <source>
        <dbReference type="EMBL" id="MCX7569742.1"/>
    </source>
</evidence>
<dbReference type="Pfam" id="PF02450">
    <property type="entry name" value="LCAT"/>
    <property type="match status" value="1"/>
</dbReference>
<dbReference type="Gene3D" id="2.60.120.380">
    <property type="match status" value="2"/>
</dbReference>
<dbReference type="RefSeq" id="WP_267150995.1">
    <property type="nucleotide sequence ID" value="NZ_JAPMLT010000003.1"/>
</dbReference>
<name>A0ABT3X195_9BACL</name>
<dbReference type="PANTHER" id="PTHR11440">
    <property type="entry name" value="LECITHIN-CHOLESTEROL ACYLTRANSFERASE-RELATED"/>
    <property type="match status" value="1"/>
</dbReference>
<sequence length="920" mass="99835">MRRATKPFHWLLIAALALSPLTLAAPTVQAATETPAAPYVFAATADSKGEVAVEFQYPGTLAAGQSVDVLIGSSEGKQIEYKGKLTAGRKSLTIKGLREGESYSFNIKVSHNKEEIDSFAGQLILQIKRDENGNITAANVQLGDTMHRRLATTGEVSAMLNVNETESNGSFASANTLVAGDDLFGKISSSSDVDYFKVSFGTGGVARFWLGAVPDGTDYDIEVYDSANTLLRSSLKGSNSDEIITNLPVTAGSTYYVKVKGYNGTYNTNLSYNLQATHSTTPDTDSDSYERNDTFAGALTVQNNNSYLNANLHTGSDQDFYRFYVPLRSTFSLDLTNIPVGTDYDVSLYNASQGLVGYSQLSSNSNEQIQMTLDPGYYYAKVYPYTGASTANYTLSLKTKTIPVILFPGIGGSQLMANGELTWFNLWDALLINAPLKNNLELVPACSGCTGVVQKNSGVTVTPNLNHYGLEGITYLSSVQLDLASYYRDLISDLTQAGYVPGKTLYGFPYDWRLDNRAHQQRLTDTINQALSTSGATKVQAVAHSMGGLVMKDYLLNQPAMTTKIDQVTTVGTPFLGAALASKALAFGGYNFGIPIVFDSTGEAISKNAPAVYQLAPSAEYEKQIKAQLGRSAYRYIDIWGNTTDYTHAQLNAKYPNSALAGLADTRHGQWDLSYPGVKQHHIIGDAQSTVTAYNYWEMKDIFHWFYLEYVMAKGDGTVPLLSANKPGTNASFYYSSADHVALVKDQATRTKIVNIVKGQPNISVAGIRTSAASELLPELTAQSLTGTPESFSNMTVELKNKKTGLTETVKFYADGTLDAEHSTASLQPQAARLQDGKQNLQFFINKFTDYDIVVKSDDGTEFIVAKYDIAETGTHDRYVYGNLQNQTSAPLTIRQTTGNTAVYQGANAVQGQPLHMAGE</sequence>
<evidence type="ECO:0000313" key="3">
    <source>
        <dbReference type="Proteomes" id="UP001208017"/>
    </source>
</evidence>
<dbReference type="Proteomes" id="UP001208017">
    <property type="component" value="Unassembled WGS sequence"/>
</dbReference>
<keyword evidence="1" id="KW-0732">Signal</keyword>
<dbReference type="SUPFAM" id="SSF89260">
    <property type="entry name" value="Collagen-binding domain"/>
    <property type="match status" value="2"/>
</dbReference>
<reference evidence="2 3" key="1">
    <citation type="submission" date="2022-11" db="EMBL/GenBank/DDBJ databases">
        <title>Study of microbial diversity in lake waters.</title>
        <authorList>
            <person name="Zhang J."/>
        </authorList>
    </citation>
    <scope>NUCLEOTIDE SEQUENCE [LARGE SCALE GENOMIC DNA]</scope>
    <source>
        <strain evidence="2 3">DT12</strain>
    </source>
</reference>
<feature type="signal peptide" evidence="1">
    <location>
        <begin position="1"/>
        <end position="24"/>
    </location>
</feature>
<dbReference type="EMBL" id="JAPMLT010000003">
    <property type="protein sequence ID" value="MCX7569742.1"/>
    <property type="molecule type" value="Genomic_DNA"/>
</dbReference>